<dbReference type="Proteomes" id="UP000027442">
    <property type="component" value="Unassembled WGS sequence"/>
</dbReference>
<accession>A0A069QLX4</accession>
<feature type="signal peptide" evidence="2">
    <location>
        <begin position="1"/>
        <end position="24"/>
    </location>
</feature>
<evidence type="ECO:0000313" key="5">
    <source>
        <dbReference type="Proteomes" id="UP000027442"/>
    </source>
</evidence>
<sequence length="503" mass="58184">MKRLMMIATLLATMLLAGAPQLSAASLHSKREFRGAWIQTVNGQFSGMSTAAMQQTLRQQLDELQRDGVNAIIFQVRPECDALYESKIEPWSRFLTGVQGKAPMPYWDPLKWMINQCHRRGMELHAWINPYRAKTAGTTALARNHVASLYPNRVFSYNGQLILNPGLPENREYICRVVDDIVSRYDVDGIHIDDYFYPYPAAGQTIADDKEFMRYNGGIANKNDWRRNNVNAFVQRLGQTIKDRKPWVKFGVSPFGIYRNKKSDPINGSATSGLQNYDDLYADVLLWVNNGWVDYCVPQLYWKIGHPSADYQTLAIWWNKYAGNRPLYIGESVERTVKEPDLNNPKTNQMEAKFKLRRMLPNVQGAVLWYAKAVADNMGNYGSTLRNYYWKTPALQPLMPFIDHKRPKKPRHLEAVWTSDGLVLFWEEPKGKKWGDFAQKYVVYRFAMGEDVDIDNPAKIVAVTHDKWIKLPYDKGQVRYRYVVTALDRMSNESRKARKKVWL</sequence>
<dbReference type="InterPro" id="IPR017853">
    <property type="entry name" value="GH"/>
</dbReference>
<dbReference type="PANTHER" id="PTHR43405:SF1">
    <property type="entry name" value="GLYCOSYL HYDROLASE DIGH"/>
    <property type="match status" value="1"/>
</dbReference>
<keyword evidence="1 2" id="KW-0732">Signal</keyword>
<dbReference type="InterPro" id="IPR052177">
    <property type="entry name" value="Divisome_Glycosyl_Hydrolase"/>
</dbReference>
<dbReference type="PANTHER" id="PTHR43405">
    <property type="entry name" value="GLYCOSYL HYDROLASE DIGH"/>
    <property type="match status" value="1"/>
</dbReference>
<keyword evidence="5" id="KW-1185">Reference proteome</keyword>
<proteinExistence type="predicted"/>
<dbReference type="EMBL" id="JNGW01000136">
    <property type="protein sequence ID" value="KDR50846.1"/>
    <property type="molecule type" value="Genomic_DNA"/>
</dbReference>
<gene>
    <name evidence="4" type="ORF">HMPREF1991_03087</name>
</gene>
<dbReference type="eggNOG" id="COG1649">
    <property type="taxonomic scope" value="Bacteria"/>
</dbReference>
<dbReference type="SUPFAM" id="SSF51445">
    <property type="entry name" value="(Trans)glycosidases"/>
    <property type="match status" value="1"/>
</dbReference>
<feature type="chain" id="PRO_5001665529" description="Glycosyl hydrolase-like 10 domain-containing protein" evidence="2">
    <location>
        <begin position="25"/>
        <end position="503"/>
    </location>
</feature>
<protein>
    <recommendedName>
        <fullName evidence="3">Glycosyl hydrolase-like 10 domain-containing protein</fullName>
    </recommendedName>
</protein>
<dbReference type="HOGENOM" id="CLU_019247_2_1_10"/>
<dbReference type="AlphaFoldDB" id="A0A069QLX4"/>
<dbReference type="InterPro" id="IPR003790">
    <property type="entry name" value="GHL10"/>
</dbReference>
<evidence type="ECO:0000313" key="4">
    <source>
        <dbReference type="EMBL" id="KDR50846.1"/>
    </source>
</evidence>
<evidence type="ECO:0000256" key="1">
    <source>
        <dbReference type="ARBA" id="ARBA00022729"/>
    </source>
</evidence>
<dbReference type="Pfam" id="PF02638">
    <property type="entry name" value="GHL10"/>
    <property type="match status" value="1"/>
</dbReference>
<feature type="domain" description="Glycosyl hydrolase-like 10" evidence="3">
    <location>
        <begin position="32"/>
        <end position="340"/>
    </location>
</feature>
<dbReference type="RefSeq" id="WP_025789943.1">
    <property type="nucleotide sequence ID" value="NZ_KB899215.1"/>
</dbReference>
<comment type="caution">
    <text evidence="4">The sequence shown here is derived from an EMBL/GenBank/DDBJ whole genome shotgun (WGS) entry which is preliminary data.</text>
</comment>
<evidence type="ECO:0000259" key="3">
    <source>
        <dbReference type="Pfam" id="PF02638"/>
    </source>
</evidence>
<dbReference type="Gene3D" id="3.20.20.80">
    <property type="entry name" value="Glycosidases"/>
    <property type="match status" value="1"/>
</dbReference>
<evidence type="ECO:0000256" key="2">
    <source>
        <dbReference type="SAM" id="SignalP"/>
    </source>
</evidence>
<dbReference type="PATRIC" id="fig|1122985.7.peg.3191"/>
<name>A0A069QLX4_HOYLO</name>
<organism evidence="4 5">
    <name type="scientific">Hoylesella loescheii DSM 19665 = JCM 12249 = ATCC 15930</name>
    <dbReference type="NCBI Taxonomy" id="1122985"/>
    <lineage>
        <taxon>Bacteria</taxon>
        <taxon>Pseudomonadati</taxon>
        <taxon>Bacteroidota</taxon>
        <taxon>Bacteroidia</taxon>
        <taxon>Bacteroidales</taxon>
        <taxon>Prevotellaceae</taxon>
        <taxon>Hoylesella</taxon>
    </lineage>
</organism>
<reference evidence="4 5" key="1">
    <citation type="submission" date="2013-08" db="EMBL/GenBank/DDBJ databases">
        <authorList>
            <person name="Weinstock G."/>
            <person name="Sodergren E."/>
            <person name="Wylie T."/>
            <person name="Fulton L."/>
            <person name="Fulton R."/>
            <person name="Fronick C."/>
            <person name="O'Laughlin M."/>
            <person name="Godfrey J."/>
            <person name="Miner T."/>
            <person name="Herter B."/>
            <person name="Appelbaum E."/>
            <person name="Cordes M."/>
            <person name="Lek S."/>
            <person name="Wollam A."/>
            <person name="Pepin K.H."/>
            <person name="Palsikar V.B."/>
            <person name="Mitreva M."/>
            <person name="Wilson R.K."/>
        </authorList>
    </citation>
    <scope>NUCLEOTIDE SEQUENCE [LARGE SCALE GENOMIC DNA]</scope>
    <source>
        <strain evidence="4 5">ATCC 15930</strain>
    </source>
</reference>